<gene>
    <name evidence="1" type="ORF">LOK49_LG01G00261</name>
</gene>
<evidence type="ECO:0000313" key="2">
    <source>
        <dbReference type="Proteomes" id="UP001060215"/>
    </source>
</evidence>
<sequence>MSLRFGGSKKWVLYSVFLYKLKFSLYDFIFLHKFFIKV</sequence>
<accession>A0ACC0IUB6</accession>
<proteinExistence type="predicted"/>
<dbReference type="EMBL" id="CM045758">
    <property type="protein sequence ID" value="KAI8029444.1"/>
    <property type="molecule type" value="Genomic_DNA"/>
</dbReference>
<reference evidence="1 2" key="1">
    <citation type="journal article" date="2022" name="Plant J.">
        <title>Chromosome-level genome of Camellia lanceoleosa provides a valuable resource for understanding genome evolution and self-incompatibility.</title>
        <authorList>
            <person name="Gong W."/>
            <person name="Xiao S."/>
            <person name="Wang L."/>
            <person name="Liao Z."/>
            <person name="Chang Y."/>
            <person name="Mo W."/>
            <person name="Hu G."/>
            <person name="Li W."/>
            <person name="Zhao G."/>
            <person name="Zhu H."/>
            <person name="Hu X."/>
            <person name="Ji K."/>
            <person name="Xiang X."/>
            <person name="Song Q."/>
            <person name="Yuan D."/>
            <person name="Jin S."/>
            <person name="Zhang L."/>
        </authorList>
    </citation>
    <scope>NUCLEOTIDE SEQUENCE [LARGE SCALE GENOMIC DNA]</scope>
    <source>
        <strain evidence="1">SQ_2022a</strain>
    </source>
</reference>
<protein>
    <submittedName>
        <fullName evidence="1">Uncharacterized protein</fullName>
    </submittedName>
</protein>
<dbReference type="Proteomes" id="UP001060215">
    <property type="component" value="Chromosome 1"/>
</dbReference>
<organism evidence="1 2">
    <name type="scientific">Camellia lanceoleosa</name>
    <dbReference type="NCBI Taxonomy" id="1840588"/>
    <lineage>
        <taxon>Eukaryota</taxon>
        <taxon>Viridiplantae</taxon>
        <taxon>Streptophyta</taxon>
        <taxon>Embryophyta</taxon>
        <taxon>Tracheophyta</taxon>
        <taxon>Spermatophyta</taxon>
        <taxon>Magnoliopsida</taxon>
        <taxon>eudicotyledons</taxon>
        <taxon>Gunneridae</taxon>
        <taxon>Pentapetalae</taxon>
        <taxon>asterids</taxon>
        <taxon>Ericales</taxon>
        <taxon>Theaceae</taxon>
        <taxon>Camellia</taxon>
    </lineage>
</organism>
<keyword evidence="2" id="KW-1185">Reference proteome</keyword>
<name>A0ACC0IUB6_9ERIC</name>
<comment type="caution">
    <text evidence="1">The sequence shown here is derived from an EMBL/GenBank/DDBJ whole genome shotgun (WGS) entry which is preliminary data.</text>
</comment>
<evidence type="ECO:0000313" key="1">
    <source>
        <dbReference type="EMBL" id="KAI8029444.1"/>
    </source>
</evidence>